<protein>
    <submittedName>
        <fullName evidence="3">AAA family ATPase</fullName>
    </submittedName>
</protein>
<dbReference type="OrthoDB" id="9809379at2"/>
<keyword evidence="1" id="KW-0067">ATP-binding</keyword>
<evidence type="ECO:0000259" key="2">
    <source>
        <dbReference type="SMART" id="SM00382"/>
    </source>
</evidence>
<dbReference type="SUPFAM" id="SSF52540">
    <property type="entry name" value="P-loop containing nucleoside triphosphate hydrolases"/>
    <property type="match status" value="1"/>
</dbReference>
<dbReference type="InterPro" id="IPR003959">
    <property type="entry name" value="ATPase_AAA_core"/>
</dbReference>
<dbReference type="Proteomes" id="UP000482487">
    <property type="component" value="Unassembled WGS sequence"/>
</dbReference>
<dbReference type="Gene3D" id="3.40.50.300">
    <property type="entry name" value="P-loop containing nucleotide triphosphate hydrolases"/>
    <property type="match status" value="1"/>
</dbReference>
<evidence type="ECO:0000313" key="4">
    <source>
        <dbReference type="Proteomes" id="UP000482487"/>
    </source>
</evidence>
<dbReference type="AlphaFoldDB" id="A0A7C9MJF4"/>
<dbReference type="Pfam" id="PF00004">
    <property type="entry name" value="AAA"/>
    <property type="match status" value="1"/>
</dbReference>
<feature type="domain" description="AAA+ ATPase" evidence="2">
    <location>
        <begin position="128"/>
        <end position="264"/>
    </location>
</feature>
<dbReference type="GO" id="GO:0005524">
    <property type="term" value="F:ATP binding"/>
    <property type="evidence" value="ECO:0007669"/>
    <property type="project" value="UniProtKB-KW"/>
</dbReference>
<evidence type="ECO:0000313" key="3">
    <source>
        <dbReference type="EMBL" id="MYL83409.1"/>
    </source>
</evidence>
<keyword evidence="1" id="KW-0547">Nucleotide-binding</keyword>
<gene>
    <name evidence="3" type="ORF">GTA51_09750</name>
</gene>
<accession>A0A7C9MJF4</accession>
<name>A0A7C9MJF4_9BACT</name>
<dbReference type="InterPro" id="IPR003593">
    <property type="entry name" value="AAA+_ATPase"/>
</dbReference>
<organism evidence="3 4">
    <name type="scientific">Solidesulfovibrio aerotolerans</name>
    <dbReference type="NCBI Taxonomy" id="295255"/>
    <lineage>
        <taxon>Bacteria</taxon>
        <taxon>Pseudomonadati</taxon>
        <taxon>Thermodesulfobacteriota</taxon>
        <taxon>Desulfovibrionia</taxon>
        <taxon>Desulfovibrionales</taxon>
        <taxon>Desulfovibrionaceae</taxon>
        <taxon>Solidesulfovibrio</taxon>
    </lineage>
</organism>
<dbReference type="PROSITE" id="PS00674">
    <property type="entry name" value="AAA"/>
    <property type="match status" value="1"/>
</dbReference>
<keyword evidence="4" id="KW-1185">Reference proteome</keyword>
<dbReference type="RefSeq" id="WP_160960652.1">
    <property type="nucleotide sequence ID" value="NZ_WVUD01000014.1"/>
</dbReference>
<dbReference type="PANTHER" id="PTHR23077">
    <property type="entry name" value="AAA-FAMILY ATPASE"/>
    <property type="match status" value="1"/>
</dbReference>
<dbReference type="InterPro" id="IPR003960">
    <property type="entry name" value="ATPase_AAA_CS"/>
</dbReference>
<dbReference type="InterPro" id="IPR050168">
    <property type="entry name" value="AAA_ATPase_domain"/>
</dbReference>
<dbReference type="Gene3D" id="1.10.8.60">
    <property type="match status" value="1"/>
</dbReference>
<comment type="caution">
    <text evidence="3">The sequence shown here is derived from an EMBL/GenBank/DDBJ whole genome shotgun (WGS) entry which is preliminary data.</text>
</comment>
<proteinExistence type="inferred from homology"/>
<dbReference type="GO" id="GO:0016887">
    <property type="term" value="F:ATP hydrolysis activity"/>
    <property type="evidence" value="ECO:0007669"/>
    <property type="project" value="InterPro"/>
</dbReference>
<sequence length="359" mass="40747">MQTQTVNSVMPTDYSTDIFEASGIKFDEAIAADLWQKIMDHKWVLSEKLGRDVGFRAACIDFLDNFVAGQDLRLGRQADLLGEMGAQYIDRDIWKTISDSQPPKQLVQKRIIRPLQEEGLSKKHGVVTPKAIVFFGPPGTGKTHFVKAMAGFLGWWFIEIAPSMLMAEGVDKIGANLRATMEKARRLEEAVIFIDEFEELAASRDEADRIDRSITNEFLKQVPLLKSQGNKVLLVCATNYVRQLDAALLRPGRFDCIIPVGVLDDDGRRTILQHHNARINVGDIDLDCIVKQTRHYTPADLEHLYQLIAQYAFDREYETGKDFVVTTECILEKITLVRPSLTDEVMTQFQEDVVTYSRY</sequence>
<dbReference type="CDD" id="cd19481">
    <property type="entry name" value="RecA-like_protease"/>
    <property type="match status" value="1"/>
</dbReference>
<evidence type="ECO:0000256" key="1">
    <source>
        <dbReference type="RuleBase" id="RU003651"/>
    </source>
</evidence>
<dbReference type="EMBL" id="WVUD01000014">
    <property type="protein sequence ID" value="MYL83409.1"/>
    <property type="molecule type" value="Genomic_DNA"/>
</dbReference>
<reference evidence="3 4" key="1">
    <citation type="submission" date="2020-01" db="EMBL/GenBank/DDBJ databases">
        <title>Genome sequence of Desulfovibrio aerotolerans DSM 16695(T).</title>
        <authorList>
            <person name="Karnachuk O."/>
            <person name="Avakyan M."/>
            <person name="Mardanov A."/>
            <person name="Kadnikov V."/>
            <person name="Ravin N."/>
        </authorList>
    </citation>
    <scope>NUCLEOTIDE SEQUENCE [LARGE SCALE GENOMIC DNA]</scope>
    <source>
        <strain evidence="3 4">DSM 16695</strain>
    </source>
</reference>
<dbReference type="SMART" id="SM00382">
    <property type="entry name" value="AAA"/>
    <property type="match status" value="1"/>
</dbReference>
<dbReference type="InterPro" id="IPR027417">
    <property type="entry name" value="P-loop_NTPase"/>
</dbReference>
<comment type="similarity">
    <text evidence="1">Belongs to the AAA ATPase family.</text>
</comment>